<evidence type="ECO:0000313" key="4">
    <source>
        <dbReference type="Proteomes" id="UP000009080"/>
    </source>
</evidence>
<name>C5BT74_TERTT</name>
<dbReference type="AlphaFoldDB" id="C5BT74"/>
<dbReference type="GO" id="GO:0016787">
    <property type="term" value="F:hydrolase activity"/>
    <property type="evidence" value="ECO:0007669"/>
    <property type="project" value="UniProtKB-KW"/>
</dbReference>
<organism evidence="3 4">
    <name type="scientific">Teredinibacter turnerae (strain ATCC 39867 / T7901)</name>
    <dbReference type="NCBI Taxonomy" id="377629"/>
    <lineage>
        <taxon>Bacteria</taxon>
        <taxon>Pseudomonadati</taxon>
        <taxon>Pseudomonadota</taxon>
        <taxon>Gammaproteobacteria</taxon>
        <taxon>Cellvibrionales</taxon>
        <taxon>Cellvibrionaceae</taxon>
        <taxon>Teredinibacter</taxon>
    </lineage>
</organism>
<dbReference type="Gene3D" id="3.20.20.140">
    <property type="entry name" value="Metal-dependent hydrolases"/>
    <property type="match status" value="1"/>
</dbReference>
<evidence type="ECO:0000313" key="3">
    <source>
        <dbReference type="EMBL" id="ACR14375.1"/>
    </source>
</evidence>
<dbReference type="PANTHER" id="PTHR43569:SF2">
    <property type="entry name" value="AMIDOHYDROLASE-RELATED DOMAIN-CONTAINING PROTEIN"/>
    <property type="match status" value="1"/>
</dbReference>
<evidence type="ECO:0000259" key="2">
    <source>
        <dbReference type="Pfam" id="PF04909"/>
    </source>
</evidence>
<dbReference type="STRING" id="377629.TERTU_1497"/>
<dbReference type="eggNOG" id="COG3618">
    <property type="taxonomic scope" value="Bacteria"/>
</dbReference>
<dbReference type="EMBL" id="CP001614">
    <property type="protein sequence ID" value="ACR14375.1"/>
    <property type="molecule type" value="Genomic_DNA"/>
</dbReference>
<dbReference type="InterPro" id="IPR052350">
    <property type="entry name" value="Metallo-dep_Lactonases"/>
</dbReference>
<dbReference type="OrthoDB" id="9787654at2"/>
<sequence>MIDTHAHLLTNAQLREIFPPGTALPGDISQAELVRLGNVCGVQKFITVQSQESEEDTETLLCNAVVHSQVVGVIGWLNLTADSAVNQLNQWLTDYPDYLLGIRPMLQHMKDENWILQPGCSPALREMSRQQLCFEALVYPRHLKALTTLADRYPELTIVVNHAAKPNIAADEFNIWYRQITDLALRSNVVCKYSGLFTEANHSSKISLAAQIQPYSRVLCNAFGEDRLLWGSDWPVLTAAAEYIHWHHAAKIQIKRYLGQNAVDKIFGGNAVKLYPIRAGIQNHHPLPSQSAYQRV</sequence>
<dbReference type="InterPro" id="IPR032466">
    <property type="entry name" value="Metal_Hydrolase"/>
</dbReference>
<comment type="similarity">
    <text evidence="1">Belongs to the metallo-dependent hydrolases superfamily.</text>
</comment>
<dbReference type="RefSeq" id="WP_015820490.1">
    <property type="nucleotide sequence ID" value="NC_012997.1"/>
</dbReference>
<proteinExistence type="inferred from homology"/>
<dbReference type="SUPFAM" id="SSF51556">
    <property type="entry name" value="Metallo-dependent hydrolases"/>
    <property type="match status" value="1"/>
</dbReference>
<protein>
    <submittedName>
        <fullName evidence="3">Amidohydrolase family protein</fullName>
    </submittedName>
</protein>
<dbReference type="PANTHER" id="PTHR43569">
    <property type="entry name" value="AMIDOHYDROLASE"/>
    <property type="match status" value="1"/>
</dbReference>
<feature type="domain" description="Amidohydrolase-related" evidence="2">
    <location>
        <begin position="2"/>
        <end position="277"/>
    </location>
</feature>
<gene>
    <name evidence="3" type="ordered locus">TERTU_1497</name>
</gene>
<keyword evidence="4" id="KW-1185">Reference proteome</keyword>
<dbReference type="Proteomes" id="UP000009080">
    <property type="component" value="Chromosome"/>
</dbReference>
<dbReference type="InterPro" id="IPR006680">
    <property type="entry name" value="Amidohydro-rel"/>
</dbReference>
<dbReference type="KEGG" id="ttu:TERTU_1497"/>
<dbReference type="HOGENOM" id="CLU_044590_3_0_6"/>
<dbReference type="Pfam" id="PF04909">
    <property type="entry name" value="Amidohydro_2"/>
    <property type="match status" value="1"/>
</dbReference>
<reference evidence="3 4" key="1">
    <citation type="journal article" date="2009" name="PLoS ONE">
        <title>The complete genome of Teredinibacter turnerae T7901: an intracellular endosymbiont of marine wood-boring bivalves (shipworms).</title>
        <authorList>
            <person name="Yang J.C."/>
            <person name="Madupu R."/>
            <person name="Durkin A.S."/>
            <person name="Ekborg N.A."/>
            <person name="Pedamallu C.S."/>
            <person name="Hostetler J.B."/>
            <person name="Radune D."/>
            <person name="Toms B.S."/>
            <person name="Henrissat B."/>
            <person name="Coutinho P.M."/>
            <person name="Schwarz S."/>
            <person name="Field L."/>
            <person name="Trindade-Silva A.E."/>
            <person name="Soares C.A.G."/>
            <person name="Elshahawi S."/>
            <person name="Hanora A."/>
            <person name="Schmidt E.W."/>
            <person name="Haygood M.G."/>
            <person name="Posfai J."/>
            <person name="Benner J."/>
            <person name="Madinger C."/>
            <person name="Nove J."/>
            <person name="Anton B."/>
            <person name="Chaudhary K."/>
            <person name="Foster J."/>
            <person name="Holman A."/>
            <person name="Kumar S."/>
            <person name="Lessard P.A."/>
            <person name="Luyten Y.A."/>
            <person name="Slatko B."/>
            <person name="Wood N."/>
            <person name="Wu B."/>
            <person name="Teplitski M."/>
            <person name="Mougous J.D."/>
            <person name="Ward N."/>
            <person name="Eisen J.A."/>
            <person name="Badger J.H."/>
            <person name="Distel D.L."/>
        </authorList>
    </citation>
    <scope>NUCLEOTIDE SEQUENCE [LARGE SCALE GENOMIC DNA]</scope>
    <source>
        <strain evidence="4">ATCC 39867 / T7901</strain>
    </source>
</reference>
<accession>C5BT74</accession>
<evidence type="ECO:0000256" key="1">
    <source>
        <dbReference type="ARBA" id="ARBA00038310"/>
    </source>
</evidence>